<dbReference type="OrthoDB" id="7063125at2"/>
<protein>
    <recommendedName>
        <fullName evidence="3">GIY-YIG domain-containing protein</fullName>
    </recommendedName>
</protein>
<name>A0A6I1DU69_9FLAO</name>
<gene>
    <name evidence="1" type="ORF">F8C76_10175</name>
</gene>
<reference evidence="1 2" key="1">
    <citation type="submission" date="2019-10" db="EMBL/GenBank/DDBJ databases">
        <title>Muricauda olearia CL-SS4 JCM15563 genome.</title>
        <authorList>
            <person name="Liu L."/>
        </authorList>
    </citation>
    <scope>NUCLEOTIDE SEQUENCE [LARGE SCALE GENOMIC DNA]</scope>
    <source>
        <strain evidence="1 2">CL-SS4</strain>
    </source>
</reference>
<dbReference type="EMBL" id="WELG01000002">
    <property type="protein sequence ID" value="KAB7528228.1"/>
    <property type="molecule type" value="Genomic_DNA"/>
</dbReference>
<evidence type="ECO:0008006" key="3">
    <source>
        <dbReference type="Google" id="ProtNLM"/>
    </source>
</evidence>
<sequence>MKIRNSSYRLSDKRFWEKIQKQYGNGGGTYELYCMLPKTNIVPVQRMLKADKSGTLYIGRATSFLDRVIELKKSISPNHTSSNHECGVRYKDSEILQEKYPYEHLYIELHGTDKSVELEREKLKSYVREFGELPPLNRMA</sequence>
<evidence type="ECO:0000313" key="2">
    <source>
        <dbReference type="Proteomes" id="UP000429785"/>
    </source>
</evidence>
<dbReference type="Proteomes" id="UP000429785">
    <property type="component" value="Unassembled WGS sequence"/>
</dbReference>
<accession>A0A6I1DU69</accession>
<dbReference type="AlphaFoldDB" id="A0A6I1DU69"/>
<evidence type="ECO:0000313" key="1">
    <source>
        <dbReference type="EMBL" id="KAB7528228.1"/>
    </source>
</evidence>
<dbReference type="RefSeq" id="WP_152131641.1">
    <property type="nucleotide sequence ID" value="NZ_WELG01000002.1"/>
</dbReference>
<organism evidence="1 2">
    <name type="scientific">Flagellimonas olearia</name>
    <dbReference type="NCBI Taxonomy" id="552546"/>
    <lineage>
        <taxon>Bacteria</taxon>
        <taxon>Pseudomonadati</taxon>
        <taxon>Bacteroidota</taxon>
        <taxon>Flavobacteriia</taxon>
        <taxon>Flavobacteriales</taxon>
        <taxon>Flavobacteriaceae</taxon>
        <taxon>Flagellimonas</taxon>
    </lineage>
</organism>
<comment type="caution">
    <text evidence="1">The sequence shown here is derived from an EMBL/GenBank/DDBJ whole genome shotgun (WGS) entry which is preliminary data.</text>
</comment>
<proteinExistence type="predicted"/>